<sequence>MRYRYSEAERAAFDIVRAIRVGDADADMAEALGADRLAARAPSDEVIRLRYDRAADHGHEGLLMLTTALARLALASLTALAQAQHRNLDDLLDDYETHLNTGRSFGNNEER</sequence>
<organism evidence="1 2">
    <name type="scientific">Thermobifida fusca TM51</name>
    <dbReference type="NCBI Taxonomy" id="1169414"/>
    <lineage>
        <taxon>Bacteria</taxon>
        <taxon>Bacillati</taxon>
        <taxon>Actinomycetota</taxon>
        <taxon>Actinomycetes</taxon>
        <taxon>Streptosporangiales</taxon>
        <taxon>Nocardiopsidaceae</taxon>
        <taxon>Thermobifida</taxon>
    </lineage>
</organism>
<dbReference type="Proteomes" id="UP000014184">
    <property type="component" value="Unassembled WGS sequence"/>
</dbReference>
<dbReference type="EMBL" id="AOSG01000038">
    <property type="protein sequence ID" value="EOR71406.1"/>
    <property type="molecule type" value="Genomic_DNA"/>
</dbReference>
<name>A0A9P2TBU6_THEFU</name>
<evidence type="ECO:0000313" key="1">
    <source>
        <dbReference type="EMBL" id="EOR71406.1"/>
    </source>
</evidence>
<protein>
    <submittedName>
        <fullName evidence="1">Uncharacterized protein</fullName>
    </submittedName>
</protein>
<gene>
    <name evidence="1" type="ORF">TM51_07966</name>
</gene>
<proteinExistence type="predicted"/>
<keyword evidence="2" id="KW-1185">Reference proteome</keyword>
<accession>A0A9P2TBU6</accession>
<dbReference type="RefSeq" id="WP_011291955.1">
    <property type="nucleotide sequence ID" value="NZ_AOSG01000038.1"/>
</dbReference>
<dbReference type="AlphaFoldDB" id="A0A9P2TBU6"/>
<comment type="caution">
    <text evidence="1">The sequence shown here is derived from an EMBL/GenBank/DDBJ whole genome shotgun (WGS) entry which is preliminary data.</text>
</comment>
<reference evidence="1 2" key="1">
    <citation type="journal article" date="2013" name="Genome Announc.">
        <title>Draft Genome Sequence of the Lignocellulose Decomposer Thermobifida fusca Strain TM51.</title>
        <authorList>
            <person name="Toth A."/>
            <person name="Barna T."/>
            <person name="Nagy I."/>
            <person name="Horvath B."/>
            <person name="Nagy I."/>
            <person name="Tancsics A."/>
            <person name="Kriszt B."/>
            <person name="Baka E."/>
            <person name="Fekete C."/>
            <person name="Kukolya J."/>
        </authorList>
    </citation>
    <scope>NUCLEOTIDE SEQUENCE [LARGE SCALE GENOMIC DNA]</scope>
    <source>
        <strain evidence="1 2">TM51</strain>
    </source>
</reference>
<evidence type="ECO:0000313" key="2">
    <source>
        <dbReference type="Proteomes" id="UP000014184"/>
    </source>
</evidence>